<accession>A0A0A5JJE1</accession>
<dbReference type="InterPro" id="IPR051531">
    <property type="entry name" value="N-acetyltransferase"/>
</dbReference>
<dbReference type="InterPro" id="IPR000182">
    <property type="entry name" value="GNAT_dom"/>
</dbReference>
<gene>
    <name evidence="2" type="ORF">NM06_14105</name>
</gene>
<evidence type="ECO:0000313" key="2">
    <source>
        <dbReference type="EMBL" id="KGY08033.1"/>
    </source>
</evidence>
<dbReference type="Pfam" id="PF13302">
    <property type="entry name" value="Acetyltransf_3"/>
    <property type="match status" value="1"/>
</dbReference>
<dbReference type="AlphaFoldDB" id="A0A0A5JJE1"/>
<proteinExistence type="predicted"/>
<dbReference type="Proteomes" id="UP000030451">
    <property type="component" value="Unassembled WGS sequence"/>
</dbReference>
<reference evidence="2 3" key="1">
    <citation type="submission" date="2014-10" db="EMBL/GenBank/DDBJ databases">
        <title>Genome sequencing of Vibrio sinaloensis T08.</title>
        <authorList>
            <person name="Chan K.-G."/>
            <person name="Mohamad N.I."/>
        </authorList>
    </citation>
    <scope>NUCLEOTIDE SEQUENCE [LARGE SCALE GENOMIC DNA]</scope>
    <source>
        <strain evidence="2 3">T08</strain>
    </source>
</reference>
<dbReference type="EMBL" id="JRWP01000030">
    <property type="protein sequence ID" value="KGY08033.1"/>
    <property type="molecule type" value="Genomic_DNA"/>
</dbReference>
<organism evidence="2 3">
    <name type="scientific">Photobacterium sp. (strain ATCC 43367)</name>
    <dbReference type="NCBI Taxonomy" id="379097"/>
    <lineage>
        <taxon>Bacteria</taxon>
        <taxon>Pseudomonadati</taxon>
        <taxon>Pseudomonadota</taxon>
        <taxon>Gammaproteobacteria</taxon>
        <taxon>Vibrionales</taxon>
        <taxon>Vibrionaceae</taxon>
        <taxon>Vibrio</taxon>
        <taxon>Vibrio oreintalis group</taxon>
    </lineage>
</organism>
<dbReference type="RefSeq" id="WP_038191599.1">
    <property type="nucleotide sequence ID" value="NZ_JRWP01000030.1"/>
</dbReference>
<evidence type="ECO:0000259" key="1">
    <source>
        <dbReference type="PROSITE" id="PS51186"/>
    </source>
</evidence>
<comment type="caution">
    <text evidence="2">The sequence shown here is derived from an EMBL/GenBank/DDBJ whole genome shotgun (WGS) entry which is preliminary data.</text>
</comment>
<name>A0A0A5JJE1_PHOS4</name>
<dbReference type="PANTHER" id="PTHR43792:SF1">
    <property type="entry name" value="N-ACETYLTRANSFERASE DOMAIN-CONTAINING PROTEIN"/>
    <property type="match status" value="1"/>
</dbReference>
<protein>
    <submittedName>
        <fullName evidence="2">Acetyltransferase</fullName>
    </submittedName>
</protein>
<evidence type="ECO:0000313" key="3">
    <source>
        <dbReference type="Proteomes" id="UP000030451"/>
    </source>
</evidence>
<keyword evidence="2" id="KW-0808">Transferase</keyword>
<dbReference type="PANTHER" id="PTHR43792">
    <property type="entry name" value="GNAT FAMILY, PUTATIVE (AFU_ORTHOLOGUE AFUA_3G00765)-RELATED-RELATED"/>
    <property type="match status" value="1"/>
</dbReference>
<dbReference type="Gene3D" id="3.40.630.30">
    <property type="match status" value="1"/>
</dbReference>
<dbReference type="PROSITE" id="PS51186">
    <property type="entry name" value="GNAT"/>
    <property type="match status" value="1"/>
</dbReference>
<dbReference type="CDD" id="cd04301">
    <property type="entry name" value="NAT_SF"/>
    <property type="match status" value="1"/>
</dbReference>
<dbReference type="InterPro" id="IPR016181">
    <property type="entry name" value="Acyl_CoA_acyltransferase"/>
</dbReference>
<dbReference type="GO" id="GO:0016747">
    <property type="term" value="F:acyltransferase activity, transferring groups other than amino-acyl groups"/>
    <property type="evidence" value="ECO:0007669"/>
    <property type="project" value="InterPro"/>
</dbReference>
<sequence>MEIVTDRLKMTQITDKDWELFESLHRDPAVIRLCFDEPSPSEIKERSKSRLPRWSKTSENWLCLTMTIRETGEKIGVTGFHLIDGVADVGYLILPHYHGLGFGTESLKALINWTSNELAITVFSAVVTEGNVGSEKVLIKSGFSLKTVAPNAYKIGGKLYADRIYSIENIVT</sequence>
<feature type="domain" description="N-acetyltransferase" evidence="1">
    <location>
        <begin position="8"/>
        <end position="165"/>
    </location>
</feature>
<dbReference type="SUPFAM" id="SSF55729">
    <property type="entry name" value="Acyl-CoA N-acyltransferases (Nat)"/>
    <property type="match status" value="1"/>
</dbReference>